<keyword evidence="5" id="KW-1185">Reference proteome</keyword>
<name>A0ABX6N5T1_9BURK</name>
<dbReference type="Proteomes" id="UP000501130">
    <property type="component" value="Chromosome"/>
</dbReference>
<keyword evidence="1" id="KW-0812">Transmembrane</keyword>
<evidence type="ECO:0000313" key="4">
    <source>
        <dbReference type="EMBL" id="QJR29731.1"/>
    </source>
</evidence>
<feature type="transmembrane region" description="Helical" evidence="1">
    <location>
        <begin position="189"/>
        <end position="215"/>
    </location>
</feature>
<gene>
    <name evidence="4" type="ORF">HKT17_08410</name>
</gene>
<dbReference type="InterPro" id="IPR043128">
    <property type="entry name" value="Rev_trsase/Diguanyl_cyclase"/>
</dbReference>
<dbReference type="Pfam" id="PF00563">
    <property type="entry name" value="EAL"/>
    <property type="match status" value="1"/>
</dbReference>
<evidence type="ECO:0000259" key="2">
    <source>
        <dbReference type="PROSITE" id="PS50883"/>
    </source>
</evidence>
<organism evidence="4 5">
    <name type="scientific">Limnobacter profundi</name>
    <dbReference type="NCBI Taxonomy" id="2732163"/>
    <lineage>
        <taxon>Bacteria</taxon>
        <taxon>Pseudomonadati</taxon>
        <taxon>Pseudomonadota</taxon>
        <taxon>Betaproteobacteria</taxon>
        <taxon>Burkholderiales</taxon>
        <taxon>Burkholderiaceae</taxon>
        <taxon>Limnobacter</taxon>
    </lineage>
</organism>
<dbReference type="PROSITE" id="PS50887">
    <property type="entry name" value="GGDEF"/>
    <property type="match status" value="1"/>
</dbReference>
<dbReference type="Gene3D" id="3.30.70.270">
    <property type="match status" value="1"/>
</dbReference>
<dbReference type="SUPFAM" id="SSF55073">
    <property type="entry name" value="Nucleotide cyclase"/>
    <property type="match status" value="1"/>
</dbReference>
<dbReference type="InterPro" id="IPR050706">
    <property type="entry name" value="Cyclic-di-GMP_PDE-like"/>
</dbReference>
<proteinExistence type="predicted"/>
<dbReference type="CDD" id="cd01948">
    <property type="entry name" value="EAL"/>
    <property type="match status" value="1"/>
</dbReference>
<dbReference type="InterPro" id="IPR011623">
    <property type="entry name" value="7TMR_DISM_rcpt_extracell_dom1"/>
</dbReference>
<dbReference type="NCBIfam" id="TIGR00254">
    <property type="entry name" value="GGDEF"/>
    <property type="match status" value="1"/>
</dbReference>
<evidence type="ECO:0000313" key="5">
    <source>
        <dbReference type="Proteomes" id="UP000501130"/>
    </source>
</evidence>
<dbReference type="InterPro" id="IPR035919">
    <property type="entry name" value="EAL_sf"/>
</dbReference>
<evidence type="ECO:0000259" key="3">
    <source>
        <dbReference type="PROSITE" id="PS50887"/>
    </source>
</evidence>
<dbReference type="InterPro" id="IPR000014">
    <property type="entry name" value="PAS"/>
</dbReference>
<dbReference type="SMART" id="SM00052">
    <property type="entry name" value="EAL"/>
    <property type="match status" value="1"/>
</dbReference>
<dbReference type="RefSeq" id="WP_171099268.1">
    <property type="nucleotide sequence ID" value="NZ_CP053084.1"/>
</dbReference>
<feature type="transmembrane region" description="Helical" evidence="1">
    <location>
        <begin position="248"/>
        <end position="266"/>
    </location>
</feature>
<feature type="transmembrane region" description="Helical" evidence="1">
    <location>
        <begin position="332"/>
        <end position="354"/>
    </location>
</feature>
<dbReference type="SUPFAM" id="SSF141868">
    <property type="entry name" value="EAL domain-like"/>
    <property type="match status" value="1"/>
</dbReference>
<dbReference type="Pfam" id="PF00990">
    <property type="entry name" value="GGDEF"/>
    <property type="match status" value="1"/>
</dbReference>
<dbReference type="SUPFAM" id="SSF55785">
    <property type="entry name" value="PYP-like sensor domain (PAS domain)"/>
    <property type="match status" value="1"/>
</dbReference>
<dbReference type="Pfam" id="PF07695">
    <property type="entry name" value="7TMR-DISM_7TM"/>
    <property type="match status" value="1"/>
</dbReference>
<feature type="transmembrane region" description="Helical" evidence="1">
    <location>
        <begin position="14"/>
        <end position="37"/>
    </location>
</feature>
<dbReference type="PROSITE" id="PS50883">
    <property type="entry name" value="EAL"/>
    <property type="match status" value="1"/>
</dbReference>
<dbReference type="EMBL" id="CP053084">
    <property type="protein sequence ID" value="QJR29731.1"/>
    <property type="molecule type" value="Genomic_DNA"/>
</dbReference>
<dbReference type="Gene3D" id="3.30.450.20">
    <property type="entry name" value="PAS domain"/>
    <property type="match status" value="1"/>
</dbReference>
<dbReference type="InterPro" id="IPR001633">
    <property type="entry name" value="EAL_dom"/>
</dbReference>
<evidence type="ECO:0000256" key="1">
    <source>
        <dbReference type="SAM" id="Phobius"/>
    </source>
</evidence>
<dbReference type="CDD" id="cd00130">
    <property type="entry name" value="PAS"/>
    <property type="match status" value="1"/>
</dbReference>
<feature type="transmembrane region" description="Helical" evidence="1">
    <location>
        <begin position="303"/>
        <end position="320"/>
    </location>
</feature>
<dbReference type="Gene3D" id="3.20.20.450">
    <property type="entry name" value="EAL domain"/>
    <property type="match status" value="1"/>
</dbReference>
<reference evidence="4 5" key="1">
    <citation type="submission" date="2020-05" db="EMBL/GenBank/DDBJ databases">
        <title>Compete genome of Limnobacter sp. SAORIC-580.</title>
        <authorList>
            <person name="Song J."/>
            <person name="Cho J.-C."/>
        </authorList>
    </citation>
    <scope>NUCLEOTIDE SEQUENCE [LARGE SCALE GENOMIC DNA]</scope>
    <source>
        <strain evidence="4 5">SAORIC-580</strain>
    </source>
</reference>
<dbReference type="InterPro" id="IPR000160">
    <property type="entry name" value="GGDEF_dom"/>
</dbReference>
<dbReference type="InterPro" id="IPR035965">
    <property type="entry name" value="PAS-like_dom_sf"/>
</dbReference>
<feature type="transmembrane region" description="Helical" evidence="1">
    <location>
        <begin position="278"/>
        <end position="297"/>
    </location>
</feature>
<feature type="domain" description="EAL" evidence="2">
    <location>
        <begin position="687"/>
        <end position="942"/>
    </location>
</feature>
<accession>A0ABX6N5T1</accession>
<dbReference type="InterPro" id="IPR029787">
    <property type="entry name" value="Nucleotide_cyclase"/>
</dbReference>
<sequence length="962" mass="108589">MPIAVADSFQKTPWVPFLSVVLLSFFLLVSFVNLSVLGENSPPEVPLVFSSLAEEDVQGSLFNVVEQLKNQAEQTVLRTHLKETPYWVYANVSQTMAQQYEQIFFRSRHVVQSSCWLAYPNGTLQEIQLETNQGRVVSANLTNPVNLQGVLCQFKFIGPASLEIGLQTAANFNETILVSERRQSFLEGVLYLMIGMVAVAAFMTRSVLFVSYGFWLFASLRLVALSEGWDHSIFGFDLKSEPLMRARMLALAMYFTSTVLIVWHLFENICRESWLGVLRALQCASVILTALALFSPYRTFLELFWPMSLVAASAVAWVVIQNFLEKRDRVAIYYLAAMLISLAGAVAEVLSAWFDQRFLLQYFNSASVTVLASLMTAVALAEFLRKAQWQQQLAAQEIKQAHERLESVFDIAPSAMFTCTRHGQLIHFNKQFTDLFLNREGMPTLDFLQPQRLAALFNLLEQPGKSSRRELPVVVGEGQTRWYELVVSRDHRELVGVVADFTARKDRELALQYQATHDELTGALNRRGLQNIIHNKLNKRAASFTFFCVDIQQFSRLISAYGLAVSDQLLRAFHTELYRHMNAHGEIARLHVDQFAIMIHQNDTERAEEAFNAFLYRLDSVPFQFDGRSIQTSVLATLVFQGLVDNVLDVMETVEMSMRESKFKAKRNNKVERVVFEQNQTRSLLDQSRTIRRLDDQKLPTGLTLAWQPILALNEHNGPLYAEALLRIKDENGKLGSAGFLIEACERGGHTAFLDNWVLSHTLDFLAQHAQQLNKLSVLSINVSPGSLNDEIFLQDTLALIRVHQQHASKLCLEITEVGSVINLQAVQNFIEQVRSLGVRIALDDFGAGYSNFRYAMDLHADVIKIDGSIVKNICHSTESHAVITAIVGLAHDLGCKCVAEWVEDLHTLREVKELGVDYVQGYLVSPAVECERFLNLNSTLELMPDQNRARLVQSVLESVSA</sequence>
<feature type="domain" description="GGDEF" evidence="3">
    <location>
        <begin position="542"/>
        <end position="678"/>
    </location>
</feature>
<dbReference type="PANTHER" id="PTHR33121">
    <property type="entry name" value="CYCLIC DI-GMP PHOSPHODIESTERASE PDEF"/>
    <property type="match status" value="1"/>
</dbReference>
<protein>
    <submittedName>
        <fullName evidence="4">EAL domain-containing protein</fullName>
    </submittedName>
</protein>
<dbReference type="SMART" id="SM00267">
    <property type="entry name" value="GGDEF"/>
    <property type="match status" value="1"/>
</dbReference>
<keyword evidence="1" id="KW-0472">Membrane</keyword>
<dbReference type="PANTHER" id="PTHR33121:SF23">
    <property type="entry name" value="CYCLIC DI-GMP PHOSPHODIESTERASE PDEB"/>
    <property type="match status" value="1"/>
</dbReference>
<keyword evidence="1" id="KW-1133">Transmembrane helix</keyword>